<comment type="caution">
    <text evidence="1">The sequence shown here is derived from an EMBL/GenBank/DDBJ whole genome shotgun (WGS) entry which is preliminary data.</text>
</comment>
<dbReference type="EMBL" id="JAHMHS010000147">
    <property type="protein sequence ID" value="KAK1712554.1"/>
    <property type="molecule type" value="Genomic_DNA"/>
</dbReference>
<organism evidence="1 2">
    <name type="scientific">Glomerella acutata</name>
    <name type="common">Colletotrichum acutatum</name>
    <dbReference type="NCBI Taxonomy" id="27357"/>
    <lineage>
        <taxon>Eukaryota</taxon>
        <taxon>Fungi</taxon>
        <taxon>Dikarya</taxon>
        <taxon>Ascomycota</taxon>
        <taxon>Pezizomycotina</taxon>
        <taxon>Sordariomycetes</taxon>
        <taxon>Hypocreomycetidae</taxon>
        <taxon>Glomerellales</taxon>
        <taxon>Glomerellaceae</taxon>
        <taxon>Colletotrichum</taxon>
        <taxon>Colletotrichum acutatum species complex</taxon>
    </lineage>
</organism>
<dbReference type="RefSeq" id="XP_060359411.1">
    <property type="nucleotide sequence ID" value="XM_060515234.1"/>
</dbReference>
<name>A0AAD8XAR1_GLOAC</name>
<sequence length="152" mass="17130">PTPLLRFDSTVGLLSCIFLLQHCTWHGHEHGRWLHLHPLCYSLLSFSMVEHSVQGVLVWRSTGFSLRSFLLILITPPEVVEGHSRSCRFPVCLVSQRDLDKEVSLGHHGDGRDKKRVTLGAKASSSFSSQDLFSFHIAGFNLALAETHLEWL</sequence>
<dbReference type="Proteomes" id="UP001244207">
    <property type="component" value="Unassembled WGS sequence"/>
</dbReference>
<dbReference type="GeneID" id="85399132"/>
<protein>
    <submittedName>
        <fullName evidence="1">Uncharacterized protein</fullName>
    </submittedName>
</protein>
<keyword evidence="2" id="KW-1185">Reference proteome</keyword>
<reference evidence="1" key="1">
    <citation type="submission" date="2021-12" db="EMBL/GenBank/DDBJ databases">
        <title>Comparative genomics, transcriptomics and evolutionary studies reveal genomic signatures of adaptation to plant cell wall in hemibiotrophic fungi.</title>
        <authorList>
            <consortium name="DOE Joint Genome Institute"/>
            <person name="Baroncelli R."/>
            <person name="Diaz J.F."/>
            <person name="Benocci T."/>
            <person name="Peng M."/>
            <person name="Battaglia E."/>
            <person name="Haridas S."/>
            <person name="Andreopoulos W."/>
            <person name="Labutti K."/>
            <person name="Pangilinan J."/>
            <person name="Floch G.L."/>
            <person name="Makela M.R."/>
            <person name="Henrissat B."/>
            <person name="Grigoriev I.V."/>
            <person name="Crouch J.A."/>
            <person name="De Vries R.P."/>
            <person name="Sukno S.A."/>
            <person name="Thon M.R."/>
        </authorList>
    </citation>
    <scope>NUCLEOTIDE SEQUENCE</scope>
    <source>
        <strain evidence="1">CBS 112980</strain>
    </source>
</reference>
<accession>A0AAD8XAR1</accession>
<evidence type="ECO:0000313" key="1">
    <source>
        <dbReference type="EMBL" id="KAK1712554.1"/>
    </source>
</evidence>
<feature type="non-terminal residue" evidence="1">
    <location>
        <position position="1"/>
    </location>
</feature>
<evidence type="ECO:0000313" key="2">
    <source>
        <dbReference type="Proteomes" id="UP001244207"/>
    </source>
</evidence>
<proteinExistence type="predicted"/>
<gene>
    <name evidence="1" type="ORF">BDZ83DRAFT_764498</name>
</gene>
<dbReference type="AlphaFoldDB" id="A0AAD8XAR1"/>